<keyword evidence="4" id="KW-1185">Reference proteome</keyword>
<dbReference type="Proteomes" id="UP000053558">
    <property type="component" value="Unassembled WGS sequence"/>
</dbReference>
<gene>
    <name evidence="3" type="ORF">CONPUDRAFT_144196</name>
</gene>
<accession>A0A5M3MSA1</accession>
<dbReference type="OMA" id="MWIALVA"/>
<keyword evidence="1" id="KW-1133">Transmembrane helix</keyword>
<feature type="transmembrane region" description="Helical" evidence="1">
    <location>
        <begin position="51"/>
        <end position="74"/>
    </location>
</feature>
<evidence type="ECO:0000313" key="3">
    <source>
        <dbReference type="EMBL" id="EIW81411.1"/>
    </source>
</evidence>
<dbReference type="OrthoDB" id="2535105at2759"/>
<feature type="domain" description="DUF6534" evidence="2">
    <location>
        <begin position="169"/>
        <end position="256"/>
    </location>
</feature>
<sequence length="314" mass="34428">MEAGNELFQPDLIIGPIEAGTVVSSVLFGCAMIQTYMYFTTFEEDSRGFKGLVLLIMGLLFVHLVCVIDTLWQMTILTYGFPQALGAFSHVADAVIILGSVITLCVQAFYIYRLVRLSSSWILPAICTLVCVVSCVLGLVLGITALRMTSMASYEVYEKWAITACLVVAALADVAITGSLVYHMGSKFAESSARTDRIIEKSILWAIETGFITSFCALLVLIFFFTMKQNYIWVGTYGFVAPIYANCFLAVLNGRARLRHRDGCACKCYPSVKNVTVDGEPYAETTLVVDSQMSQTCAADTRLQSPPAYASERA</sequence>
<feature type="transmembrane region" description="Helical" evidence="1">
    <location>
        <begin position="203"/>
        <end position="225"/>
    </location>
</feature>
<feature type="transmembrane region" description="Helical" evidence="1">
    <location>
        <begin position="12"/>
        <end position="39"/>
    </location>
</feature>
<dbReference type="Pfam" id="PF20152">
    <property type="entry name" value="DUF6534"/>
    <property type="match status" value="1"/>
</dbReference>
<feature type="transmembrane region" description="Helical" evidence="1">
    <location>
        <begin position="160"/>
        <end position="182"/>
    </location>
</feature>
<comment type="caution">
    <text evidence="3">The sequence shown here is derived from an EMBL/GenBank/DDBJ whole genome shotgun (WGS) entry which is preliminary data.</text>
</comment>
<dbReference type="PANTHER" id="PTHR40465">
    <property type="entry name" value="CHROMOSOME 1, WHOLE GENOME SHOTGUN SEQUENCE"/>
    <property type="match status" value="1"/>
</dbReference>
<evidence type="ECO:0000259" key="2">
    <source>
        <dbReference type="Pfam" id="PF20152"/>
    </source>
</evidence>
<dbReference type="AlphaFoldDB" id="A0A5M3MSA1"/>
<reference evidence="4" key="1">
    <citation type="journal article" date="2012" name="Science">
        <title>The Paleozoic origin of enzymatic lignin decomposition reconstructed from 31 fungal genomes.</title>
        <authorList>
            <person name="Floudas D."/>
            <person name="Binder M."/>
            <person name="Riley R."/>
            <person name="Barry K."/>
            <person name="Blanchette R.A."/>
            <person name="Henrissat B."/>
            <person name="Martinez A.T."/>
            <person name="Otillar R."/>
            <person name="Spatafora J.W."/>
            <person name="Yadav J.S."/>
            <person name="Aerts A."/>
            <person name="Benoit I."/>
            <person name="Boyd A."/>
            <person name="Carlson A."/>
            <person name="Copeland A."/>
            <person name="Coutinho P.M."/>
            <person name="de Vries R.P."/>
            <person name="Ferreira P."/>
            <person name="Findley K."/>
            <person name="Foster B."/>
            <person name="Gaskell J."/>
            <person name="Glotzer D."/>
            <person name="Gorecki P."/>
            <person name="Heitman J."/>
            <person name="Hesse C."/>
            <person name="Hori C."/>
            <person name="Igarashi K."/>
            <person name="Jurgens J.A."/>
            <person name="Kallen N."/>
            <person name="Kersten P."/>
            <person name="Kohler A."/>
            <person name="Kuees U."/>
            <person name="Kumar T.K.A."/>
            <person name="Kuo A."/>
            <person name="LaButti K."/>
            <person name="Larrondo L.F."/>
            <person name="Lindquist E."/>
            <person name="Ling A."/>
            <person name="Lombard V."/>
            <person name="Lucas S."/>
            <person name="Lundell T."/>
            <person name="Martin R."/>
            <person name="McLaughlin D.J."/>
            <person name="Morgenstern I."/>
            <person name="Morin E."/>
            <person name="Murat C."/>
            <person name="Nagy L.G."/>
            <person name="Nolan M."/>
            <person name="Ohm R.A."/>
            <person name="Patyshakuliyeva A."/>
            <person name="Rokas A."/>
            <person name="Ruiz-Duenas F.J."/>
            <person name="Sabat G."/>
            <person name="Salamov A."/>
            <person name="Samejima M."/>
            <person name="Schmutz J."/>
            <person name="Slot J.C."/>
            <person name="St John F."/>
            <person name="Stenlid J."/>
            <person name="Sun H."/>
            <person name="Sun S."/>
            <person name="Syed K."/>
            <person name="Tsang A."/>
            <person name="Wiebenga A."/>
            <person name="Young D."/>
            <person name="Pisabarro A."/>
            <person name="Eastwood D.C."/>
            <person name="Martin F."/>
            <person name="Cullen D."/>
            <person name="Grigoriev I.V."/>
            <person name="Hibbett D.S."/>
        </authorList>
    </citation>
    <scope>NUCLEOTIDE SEQUENCE [LARGE SCALE GENOMIC DNA]</scope>
    <source>
        <strain evidence="4">RWD-64-598 SS2</strain>
    </source>
</reference>
<dbReference type="KEGG" id="cput:CONPUDRAFT_144196"/>
<protein>
    <recommendedName>
        <fullName evidence="2">DUF6534 domain-containing protein</fullName>
    </recommendedName>
</protein>
<feature type="transmembrane region" description="Helical" evidence="1">
    <location>
        <begin position="122"/>
        <end position="148"/>
    </location>
</feature>
<keyword evidence="1" id="KW-0812">Transmembrane</keyword>
<proteinExistence type="predicted"/>
<organism evidence="3 4">
    <name type="scientific">Coniophora puteana (strain RWD-64-598)</name>
    <name type="common">Brown rot fungus</name>
    <dbReference type="NCBI Taxonomy" id="741705"/>
    <lineage>
        <taxon>Eukaryota</taxon>
        <taxon>Fungi</taxon>
        <taxon>Dikarya</taxon>
        <taxon>Basidiomycota</taxon>
        <taxon>Agaricomycotina</taxon>
        <taxon>Agaricomycetes</taxon>
        <taxon>Agaricomycetidae</taxon>
        <taxon>Boletales</taxon>
        <taxon>Coniophorineae</taxon>
        <taxon>Coniophoraceae</taxon>
        <taxon>Coniophora</taxon>
    </lineage>
</organism>
<feature type="transmembrane region" description="Helical" evidence="1">
    <location>
        <begin position="94"/>
        <end position="115"/>
    </location>
</feature>
<name>A0A5M3MSA1_CONPW</name>
<dbReference type="InterPro" id="IPR045339">
    <property type="entry name" value="DUF6534"/>
</dbReference>
<dbReference type="RefSeq" id="XP_007768758.1">
    <property type="nucleotide sequence ID" value="XM_007770568.1"/>
</dbReference>
<dbReference type="EMBL" id="JH711578">
    <property type="protein sequence ID" value="EIW81411.1"/>
    <property type="molecule type" value="Genomic_DNA"/>
</dbReference>
<dbReference type="PANTHER" id="PTHR40465:SF1">
    <property type="entry name" value="DUF6534 DOMAIN-CONTAINING PROTEIN"/>
    <property type="match status" value="1"/>
</dbReference>
<dbReference type="GeneID" id="19201909"/>
<keyword evidence="1" id="KW-0472">Membrane</keyword>
<feature type="transmembrane region" description="Helical" evidence="1">
    <location>
        <begin position="231"/>
        <end position="252"/>
    </location>
</feature>
<evidence type="ECO:0000313" key="4">
    <source>
        <dbReference type="Proteomes" id="UP000053558"/>
    </source>
</evidence>
<evidence type="ECO:0000256" key="1">
    <source>
        <dbReference type="SAM" id="Phobius"/>
    </source>
</evidence>